<evidence type="ECO:0000313" key="2">
    <source>
        <dbReference type="EMBL" id="WGK69813.1"/>
    </source>
</evidence>
<accession>A0ABY8MIV1</accession>
<dbReference type="RefSeq" id="WP_326928005.1">
    <property type="nucleotide sequence ID" value="NZ_CP123443.1"/>
</dbReference>
<organism evidence="2 3">
    <name type="scientific">Candidatus Haliotispira prima</name>
    <dbReference type="NCBI Taxonomy" id="3034016"/>
    <lineage>
        <taxon>Bacteria</taxon>
        <taxon>Pseudomonadati</taxon>
        <taxon>Spirochaetota</taxon>
        <taxon>Spirochaetia</taxon>
        <taxon>Spirochaetales</taxon>
        <taxon>Spirochaetaceae</taxon>
        <taxon>Candidatus Haliotispira</taxon>
    </lineage>
</organism>
<dbReference type="Proteomes" id="UP001228690">
    <property type="component" value="Chromosome"/>
</dbReference>
<protein>
    <submittedName>
        <fullName evidence="2">Sugar phosphate isomerase/epimerase</fullName>
    </submittedName>
</protein>
<sequence>MKLSISNIAWEQHQDKIIYNLIKSYGFEGIELAPTRLFKDPLKVLDKEIEEYLRYINFYNLSLPAMQALLFGRPELKVFDDSREYTLGYLKNLIDLGVKLGVKVLVFGSPKNRFIGDMDRKRAYEIAIDFFYELGEYAYARNRYFCIEPNAKEYGCDFITNTDEAVELIKDVDSKGFMLHIDSAVLTMNKENIEDSLTKASRYMKHFHISEPFLKLITDAKTDHHMCCKILKNLNYNQWVSVEMKNNLLESNIKAIEDVVRYVSKIY</sequence>
<feature type="domain" description="Xylose isomerase-like TIM barrel" evidence="1">
    <location>
        <begin position="21"/>
        <end position="256"/>
    </location>
</feature>
<dbReference type="Pfam" id="PF01261">
    <property type="entry name" value="AP_endonuc_2"/>
    <property type="match status" value="1"/>
</dbReference>
<evidence type="ECO:0000313" key="3">
    <source>
        <dbReference type="Proteomes" id="UP001228690"/>
    </source>
</evidence>
<evidence type="ECO:0000259" key="1">
    <source>
        <dbReference type="Pfam" id="PF01261"/>
    </source>
</evidence>
<dbReference type="InterPro" id="IPR036237">
    <property type="entry name" value="Xyl_isomerase-like_sf"/>
</dbReference>
<dbReference type="Gene3D" id="3.20.20.150">
    <property type="entry name" value="Divalent-metal-dependent TIM barrel enzymes"/>
    <property type="match status" value="1"/>
</dbReference>
<dbReference type="PANTHER" id="PTHR12110:SF21">
    <property type="entry name" value="XYLOSE ISOMERASE-LIKE TIM BARREL DOMAIN-CONTAINING PROTEIN"/>
    <property type="match status" value="1"/>
</dbReference>
<gene>
    <name evidence="2" type="ORF">P0082_02825</name>
</gene>
<reference evidence="2 3" key="1">
    <citation type="submission" date="2023-04" db="EMBL/GenBank/DDBJ databases">
        <title>Spirochaete genome identified in red abalone sample constitutes a novel genus.</title>
        <authorList>
            <person name="Sharma S.P."/>
            <person name="Purcell C.M."/>
            <person name="Hyde J.R."/>
            <person name="Severin A.J."/>
        </authorList>
    </citation>
    <scope>NUCLEOTIDE SEQUENCE [LARGE SCALE GENOMIC DNA]</scope>
    <source>
        <strain evidence="2 3">SP-2023</strain>
    </source>
</reference>
<dbReference type="EMBL" id="CP123443">
    <property type="protein sequence ID" value="WGK69813.1"/>
    <property type="molecule type" value="Genomic_DNA"/>
</dbReference>
<keyword evidence="2" id="KW-0413">Isomerase</keyword>
<dbReference type="InterPro" id="IPR013022">
    <property type="entry name" value="Xyl_isomerase-like_TIM-brl"/>
</dbReference>
<dbReference type="GO" id="GO:0016853">
    <property type="term" value="F:isomerase activity"/>
    <property type="evidence" value="ECO:0007669"/>
    <property type="project" value="UniProtKB-KW"/>
</dbReference>
<dbReference type="SUPFAM" id="SSF51658">
    <property type="entry name" value="Xylose isomerase-like"/>
    <property type="match status" value="1"/>
</dbReference>
<dbReference type="PANTHER" id="PTHR12110">
    <property type="entry name" value="HYDROXYPYRUVATE ISOMERASE"/>
    <property type="match status" value="1"/>
</dbReference>
<keyword evidence="3" id="KW-1185">Reference proteome</keyword>
<proteinExistence type="predicted"/>
<name>A0ABY8MIV1_9SPIO</name>
<dbReference type="InterPro" id="IPR050312">
    <property type="entry name" value="IolE/XylAMocC-like"/>
</dbReference>